<dbReference type="AlphaFoldDB" id="B4RGR6"/>
<organism evidence="1 2">
    <name type="scientific">Phenylobacterium zucineum (strain HLK1)</name>
    <dbReference type="NCBI Taxonomy" id="450851"/>
    <lineage>
        <taxon>Bacteria</taxon>
        <taxon>Pseudomonadati</taxon>
        <taxon>Pseudomonadota</taxon>
        <taxon>Alphaproteobacteria</taxon>
        <taxon>Caulobacterales</taxon>
        <taxon>Caulobacteraceae</taxon>
        <taxon>Phenylobacterium</taxon>
    </lineage>
</organism>
<dbReference type="STRING" id="450851.PHZ_c0868"/>
<dbReference type="RefSeq" id="WP_012521430.1">
    <property type="nucleotide sequence ID" value="NC_011144.1"/>
</dbReference>
<evidence type="ECO:0000313" key="2">
    <source>
        <dbReference type="Proteomes" id="UP000001868"/>
    </source>
</evidence>
<name>B4RGR6_PHEZH</name>
<gene>
    <name evidence="1" type="ordered locus">PHZ_c0868</name>
</gene>
<dbReference type="OrthoDB" id="7615878at2"/>
<keyword evidence="2" id="KW-1185">Reference proteome</keyword>
<evidence type="ECO:0000313" key="1">
    <source>
        <dbReference type="EMBL" id="ACG77282.1"/>
    </source>
</evidence>
<accession>B4RGR6</accession>
<dbReference type="HOGENOM" id="CLU_820599_0_0_5"/>
<dbReference type="KEGG" id="pzu:PHZ_c0868"/>
<dbReference type="EMBL" id="CP000747">
    <property type="protein sequence ID" value="ACG77282.1"/>
    <property type="molecule type" value="Genomic_DNA"/>
</dbReference>
<proteinExistence type="predicted"/>
<dbReference type="eggNOG" id="ENOG5032TWS">
    <property type="taxonomic scope" value="Bacteria"/>
</dbReference>
<reference evidence="1 2" key="1">
    <citation type="journal article" date="2008" name="BMC Genomics">
        <title>Complete genome of Phenylobacterium zucineum - a novel facultative intracellular bacterium isolated from human erythroleukemia cell line K562.</title>
        <authorList>
            <person name="Luo Y."/>
            <person name="Xu X."/>
            <person name="Ding Z."/>
            <person name="Liu Z."/>
            <person name="Zhang B."/>
            <person name="Yan Z."/>
            <person name="Sun J."/>
            <person name="Hu S."/>
            <person name="Hu X."/>
        </authorList>
    </citation>
    <scope>NUCLEOTIDE SEQUENCE [LARGE SCALE GENOMIC DNA]</scope>
    <source>
        <strain evidence="1 2">HLK1</strain>
    </source>
</reference>
<protein>
    <submittedName>
        <fullName evidence="1">Uncharacterized protein</fullName>
    </submittedName>
</protein>
<dbReference type="Proteomes" id="UP000001868">
    <property type="component" value="Chromosome"/>
</dbReference>
<sequence>MFISIQGSGPARTGTKTGARTQPTSLLRLVAGEFAARVAAVWPEPHTAFLTAPAARRHLVCLGFAVGADVRALAAAILGARLRHVIPSVVAAAPAGLERVLGRLGEIAWDAEAYRLLLTLLARPAPAKALRHAPAVDVELVRRLAELPAPMEEAVRLARELTPEGFAVLCEAYEALRFRDGVNAAEAAAAGWARAGSVRALFEAVRDDLTPEPCAPPHPGTARLAPLATKAALREAARRYRNCLADRMPHAASGWSAFYEWAGPPGVVLEVARDHVFGWRLEEARLADNRAVPDPVRDEIMADLALMGVHVGRSGWQLDRLLREDVGRGYRLWPVEADVAEAFGEG</sequence>